<reference evidence="1 2" key="1">
    <citation type="journal article" date="2012" name="J. Bacteriol.">
        <title>Draft Genome Sequence of Mesorhizobium alhagi CCNWXJ12-2T, a Novel Salt-Resistant Species Isolated from the Desert of Northwestern China.</title>
        <authorList>
            <person name="Zhou M."/>
            <person name="Chen W."/>
            <person name="Chen H."/>
            <person name="Wei G."/>
        </authorList>
    </citation>
    <scope>NUCLEOTIDE SEQUENCE [LARGE SCALE GENOMIC DNA]</scope>
    <source>
        <strain evidence="1 2">CCNWXJ12-2</strain>
    </source>
</reference>
<dbReference type="EMBL" id="AHAM01000146">
    <property type="protein sequence ID" value="EHK55770.1"/>
    <property type="molecule type" value="Genomic_DNA"/>
</dbReference>
<proteinExistence type="predicted"/>
<protein>
    <submittedName>
        <fullName evidence="1">Uncharacterized protein</fullName>
    </submittedName>
</protein>
<dbReference type="AlphaFoldDB" id="H0HU10"/>
<gene>
    <name evidence="1" type="ORF">MAXJ12_18258</name>
</gene>
<name>H0HU10_9HYPH</name>
<evidence type="ECO:0000313" key="2">
    <source>
        <dbReference type="Proteomes" id="UP000003250"/>
    </source>
</evidence>
<sequence>MTRMALLMLATLMAVRTTEGTVFVLRSTFMGGMSAGAKPYSNRN</sequence>
<keyword evidence="2" id="KW-1185">Reference proteome</keyword>
<dbReference type="Proteomes" id="UP000003250">
    <property type="component" value="Unassembled WGS sequence"/>
</dbReference>
<accession>H0HU10</accession>
<evidence type="ECO:0000313" key="1">
    <source>
        <dbReference type="EMBL" id="EHK55770.1"/>
    </source>
</evidence>
<organism evidence="1 2">
    <name type="scientific">Mesorhizobium alhagi CCNWXJ12-2</name>
    <dbReference type="NCBI Taxonomy" id="1107882"/>
    <lineage>
        <taxon>Bacteria</taxon>
        <taxon>Pseudomonadati</taxon>
        <taxon>Pseudomonadota</taxon>
        <taxon>Alphaproteobacteria</taxon>
        <taxon>Hyphomicrobiales</taxon>
        <taxon>Phyllobacteriaceae</taxon>
        <taxon>Allomesorhizobium</taxon>
    </lineage>
</organism>